<feature type="transmembrane region" description="Helical" evidence="1">
    <location>
        <begin position="143"/>
        <end position="162"/>
    </location>
</feature>
<dbReference type="EMBL" id="BMMD01000017">
    <property type="protein sequence ID" value="GGJ87591.1"/>
    <property type="molecule type" value="Genomic_DNA"/>
</dbReference>
<dbReference type="RefSeq" id="WP_188744010.1">
    <property type="nucleotide sequence ID" value="NZ_BAABFW010000005.1"/>
</dbReference>
<keyword evidence="1" id="KW-0812">Transmembrane</keyword>
<feature type="transmembrane region" description="Helical" evidence="1">
    <location>
        <begin position="48"/>
        <end position="69"/>
    </location>
</feature>
<reference evidence="2" key="2">
    <citation type="submission" date="2020-09" db="EMBL/GenBank/DDBJ databases">
        <authorList>
            <person name="Sun Q."/>
            <person name="Zhou Y."/>
        </authorList>
    </citation>
    <scope>NUCLEOTIDE SEQUENCE</scope>
    <source>
        <strain evidence="2">CGMCC 1.8984</strain>
    </source>
</reference>
<comment type="caution">
    <text evidence="2">The sequence shown here is derived from an EMBL/GenBank/DDBJ whole genome shotgun (WGS) entry which is preliminary data.</text>
</comment>
<gene>
    <name evidence="2" type="ORF">GCM10011372_27580</name>
</gene>
<protein>
    <recommendedName>
        <fullName evidence="4">MFS transporter</fullName>
    </recommendedName>
</protein>
<keyword evidence="1" id="KW-1133">Transmembrane helix</keyword>
<evidence type="ECO:0000313" key="3">
    <source>
        <dbReference type="Proteomes" id="UP000636956"/>
    </source>
</evidence>
<feature type="transmembrane region" description="Helical" evidence="1">
    <location>
        <begin position="114"/>
        <end position="137"/>
    </location>
</feature>
<organism evidence="2 3">
    <name type="scientific">Agromyces bauzanensis</name>
    <dbReference type="NCBI Taxonomy" id="1308924"/>
    <lineage>
        <taxon>Bacteria</taxon>
        <taxon>Bacillati</taxon>
        <taxon>Actinomycetota</taxon>
        <taxon>Actinomycetes</taxon>
        <taxon>Micrococcales</taxon>
        <taxon>Microbacteriaceae</taxon>
        <taxon>Agromyces</taxon>
    </lineage>
</organism>
<dbReference type="SUPFAM" id="SSF103473">
    <property type="entry name" value="MFS general substrate transporter"/>
    <property type="match status" value="1"/>
</dbReference>
<dbReference type="Proteomes" id="UP000636956">
    <property type="component" value="Unassembled WGS sequence"/>
</dbReference>
<accession>A0A917PQT3</accession>
<feature type="transmembrane region" description="Helical" evidence="1">
    <location>
        <begin position="12"/>
        <end position="36"/>
    </location>
</feature>
<dbReference type="InterPro" id="IPR036259">
    <property type="entry name" value="MFS_trans_sf"/>
</dbReference>
<sequence>MYLPLFLTGEPYLLSTAMAGLVLTLSGVAWAIASQVQGRNPERLSHELCLRIGLGLLGAAIVGSLLATLLVLPPYVFMITWALAGAGMGIMYPRTTVIGLQSSSLENQGFISSAMTVADALGAAVTIALTAIVFALLLPLGTVTAVAVAITVALGVWAAGLFTGLRAHVEAPEAVAVEID</sequence>
<keyword evidence="1" id="KW-0472">Membrane</keyword>
<dbReference type="Gene3D" id="1.20.1250.20">
    <property type="entry name" value="MFS general substrate transporter like domains"/>
    <property type="match status" value="1"/>
</dbReference>
<reference evidence="2" key="1">
    <citation type="journal article" date="2014" name="Int. J. Syst. Evol. Microbiol.">
        <title>Complete genome sequence of Corynebacterium casei LMG S-19264T (=DSM 44701T), isolated from a smear-ripened cheese.</title>
        <authorList>
            <consortium name="US DOE Joint Genome Institute (JGI-PGF)"/>
            <person name="Walter F."/>
            <person name="Albersmeier A."/>
            <person name="Kalinowski J."/>
            <person name="Ruckert C."/>
        </authorList>
    </citation>
    <scope>NUCLEOTIDE SEQUENCE</scope>
    <source>
        <strain evidence="2">CGMCC 1.8984</strain>
    </source>
</reference>
<name>A0A917PQT3_9MICO</name>
<evidence type="ECO:0000313" key="2">
    <source>
        <dbReference type="EMBL" id="GGJ87591.1"/>
    </source>
</evidence>
<keyword evidence="3" id="KW-1185">Reference proteome</keyword>
<evidence type="ECO:0000256" key="1">
    <source>
        <dbReference type="SAM" id="Phobius"/>
    </source>
</evidence>
<dbReference type="AlphaFoldDB" id="A0A917PQT3"/>
<evidence type="ECO:0008006" key="4">
    <source>
        <dbReference type="Google" id="ProtNLM"/>
    </source>
</evidence>
<feature type="transmembrane region" description="Helical" evidence="1">
    <location>
        <begin position="75"/>
        <end position="93"/>
    </location>
</feature>
<proteinExistence type="predicted"/>